<dbReference type="PROSITE" id="PS50851">
    <property type="entry name" value="CHEW"/>
    <property type="match status" value="1"/>
</dbReference>
<dbReference type="Pfam" id="PF01584">
    <property type="entry name" value="CheW"/>
    <property type="match status" value="1"/>
</dbReference>
<evidence type="ECO:0000313" key="2">
    <source>
        <dbReference type="EMBL" id="AFU57963.1"/>
    </source>
</evidence>
<dbReference type="KEGG" id="nga:Ngar_c10210"/>
<dbReference type="InterPro" id="IPR039315">
    <property type="entry name" value="CheW"/>
</dbReference>
<keyword evidence="3" id="KW-1185">Reference proteome</keyword>
<dbReference type="PANTHER" id="PTHR22617">
    <property type="entry name" value="CHEMOTAXIS SENSOR HISTIDINE KINASE-RELATED"/>
    <property type="match status" value="1"/>
</dbReference>
<dbReference type="AlphaFoldDB" id="K0IGK6"/>
<dbReference type="PATRIC" id="fig|1237085.11.peg.972"/>
<dbReference type="PANTHER" id="PTHR22617:SF23">
    <property type="entry name" value="CHEMOTAXIS PROTEIN CHEW"/>
    <property type="match status" value="1"/>
</dbReference>
<reference evidence="2 3" key="1">
    <citation type="journal article" date="2012" name="Environ. Microbiol.">
        <title>The genome of the ammonia-oxidizing Candidatus Nitrososphaera gargensis: insights into metabolic versatility and environmental adaptations.</title>
        <authorList>
            <person name="Spang A."/>
            <person name="Poehlein A."/>
            <person name="Offre P."/>
            <person name="Zumbragel S."/>
            <person name="Haider S."/>
            <person name="Rychlik N."/>
            <person name="Nowka B."/>
            <person name="Schmeisser C."/>
            <person name="Lebedeva E.V."/>
            <person name="Rattei T."/>
            <person name="Bohm C."/>
            <person name="Schmid M."/>
            <person name="Galushko A."/>
            <person name="Hatzenpichler R."/>
            <person name="Weinmaier T."/>
            <person name="Daniel R."/>
            <person name="Schleper C."/>
            <person name="Spieck E."/>
            <person name="Streit W."/>
            <person name="Wagner M."/>
        </authorList>
    </citation>
    <scope>NUCLEOTIDE SEQUENCE [LARGE SCALE GENOMIC DNA]</scope>
    <source>
        <strain evidence="3">Ga9.2</strain>
    </source>
</reference>
<dbReference type="SMART" id="SM00260">
    <property type="entry name" value="CheW"/>
    <property type="match status" value="1"/>
</dbReference>
<organism evidence="2 3">
    <name type="scientific">Nitrososphaera gargensis (strain Ga9.2)</name>
    <dbReference type="NCBI Taxonomy" id="1237085"/>
    <lineage>
        <taxon>Archaea</taxon>
        <taxon>Nitrososphaerota</taxon>
        <taxon>Nitrososphaeria</taxon>
        <taxon>Nitrososphaerales</taxon>
        <taxon>Nitrososphaeraceae</taxon>
        <taxon>Nitrososphaera</taxon>
    </lineage>
</organism>
<evidence type="ECO:0000313" key="3">
    <source>
        <dbReference type="Proteomes" id="UP000008037"/>
    </source>
</evidence>
<gene>
    <name evidence="2" type="primary">cheW</name>
    <name evidence="2" type="ordered locus">Ngar_c10210</name>
</gene>
<dbReference type="EMBL" id="CP002408">
    <property type="protein sequence ID" value="AFU57963.1"/>
    <property type="molecule type" value="Genomic_DNA"/>
</dbReference>
<dbReference type="STRING" id="1237085.Ngar_c10210"/>
<dbReference type="InterPro" id="IPR036061">
    <property type="entry name" value="CheW-like_dom_sf"/>
</dbReference>
<dbReference type="HOGENOM" id="CLU_048995_3_0_2"/>
<dbReference type="InParanoid" id="K0IGK6"/>
<dbReference type="Gene3D" id="2.40.50.180">
    <property type="entry name" value="CheA-289, Domain 4"/>
    <property type="match status" value="1"/>
</dbReference>
<dbReference type="GeneID" id="13795416"/>
<dbReference type="InterPro" id="IPR002545">
    <property type="entry name" value="CheW-lke_dom"/>
</dbReference>
<feature type="domain" description="CheW-like" evidence="1">
    <location>
        <begin position="12"/>
        <end position="161"/>
    </location>
</feature>
<name>K0IGK6_NITGG</name>
<dbReference type="GO" id="GO:0006935">
    <property type="term" value="P:chemotaxis"/>
    <property type="evidence" value="ECO:0007669"/>
    <property type="project" value="InterPro"/>
</dbReference>
<evidence type="ECO:0000259" key="1">
    <source>
        <dbReference type="PROSITE" id="PS50851"/>
    </source>
</evidence>
<accession>K0IGK6</accession>
<dbReference type="GO" id="GO:0005829">
    <property type="term" value="C:cytosol"/>
    <property type="evidence" value="ECO:0007669"/>
    <property type="project" value="TreeGrafter"/>
</dbReference>
<dbReference type="OrthoDB" id="115049at2157"/>
<protein>
    <submittedName>
        <fullName evidence="2">Chemotaxis protein CheW</fullName>
    </submittedName>
</protein>
<sequence>MSAKDQAGINPHSKIVVFSLSDANTKKKTDYGVSVEQVQEIGTLEDVTRVPGAPTHVKGVMNLRGKIITIIDMRKMLGISSDAASGTSGTSDRIIVAQIGQSIIGLLVDEVDQVIEISAGDIEPVPSVLSETAPYIKGIAKLKGDLYVLLDLRLLFANEGPLEDHVPTSGNGKSLDDIPTLSGQKKIVEANQ</sequence>
<dbReference type="Proteomes" id="UP000008037">
    <property type="component" value="Chromosome"/>
</dbReference>
<dbReference type="RefSeq" id="WP_015018504.1">
    <property type="nucleotide sequence ID" value="NC_018719.1"/>
</dbReference>
<dbReference type="Gene3D" id="2.30.30.40">
    <property type="entry name" value="SH3 Domains"/>
    <property type="match status" value="1"/>
</dbReference>
<dbReference type="GO" id="GO:0007165">
    <property type="term" value="P:signal transduction"/>
    <property type="evidence" value="ECO:0007669"/>
    <property type="project" value="InterPro"/>
</dbReference>
<proteinExistence type="predicted"/>
<dbReference type="SUPFAM" id="SSF50341">
    <property type="entry name" value="CheW-like"/>
    <property type="match status" value="1"/>
</dbReference>